<feature type="signal peptide" evidence="1">
    <location>
        <begin position="1"/>
        <end position="22"/>
    </location>
</feature>
<organism evidence="2 3">
    <name type="scientific">Xanthobacter tagetidis</name>
    <dbReference type="NCBI Taxonomy" id="60216"/>
    <lineage>
        <taxon>Bacteria</taxon>
        <taxon>Pseudomonadati</taxon>
        <taxon>Pseudomonadota</taxon>
        <taxon>Alphaproteobacteria</taxon>
        <taxon>Hyphomicrobiales</taxon>
        <taxon>Xanthobacteraceae</taxon>
        <taxon>Xanthobacter</taxon>
    </lineage>
</organism>
<keyword evidence="1" id="KW-0732">Signal</keyword>
<accession>A0A3L7AHT0</accession>
<dbReference type="Pfam" id="PF07813">
    <property type="entry name" value="LTXXQ"/>
    <property type="match status" value="1"/>
</dbReference>
<dbReference type="GO" id="GO:0042597">
    <property type="term" value="C:periplasmic space"/>
    <property type="evidence" value="ECO:0007669"/>
    <property type="project" value="InterPro"/>
</dbReference>
<dbReference type="Proteomes" id="UP000269692">
    <property type="component" value="Unassembled WGS sequence"/>
</dbReference>
<reference evidence="2 3" key="1">
    <citation type="submission" date="2018-10" db="EMBL/GenBank/DDBJ databases">
        <title>Xanthobacter tagetidis genome sequencing and assembly.</title>
        <authorList>
            <person name="Maclea K.S."/>
            <person name="Goen A.E."/>
            <person name="Fatima S.A."/>
        </authorList>
    </citation>
    <scope>NUCLEOTIDE SEQUENCE [LARGE SCALE GENOMIC DNA]</scope>
    <source>
        <strain evidence="2 3">ATCC 700314</strain>
    </source>
</reference>
<evidence type="ECO:0000313" key="2">
    <source>
        <dbReference type="EMBL" id="RLP80043.1"/>
    </source>
</evidence>
<dbReference type="AlphaFoldDB" id="A0A3L7AHT0"/>
<dbReference type="RefSeq" id="WP_121622547.1">
    <property type="nucleotide sequence ID" value="NZ_JACIIW010000002.1"/>
</dbReference>
<proteinExistence type="predicted"/>
<evidence type="ECO:0008006" key="4">
    <source>
        <dbReference type="Google" id="ProtNLM"/>
    </source>
</evidence>
<dbReference type="InterPro" id="IPR012899">
    <property type="entry name" value="LTXXQ"/>
</dbReference>
<protein>
    <recommendedName>
        <fullName evidence="4">LTXXQ motif family protein</fullName>
    </recommendedName>
</protein>
<keyword evidence="3" id="KW-1185">Reference proteome</keyword>
<dbReference type="EMBL" id="RCTF01000004">
    <property type="protein sequence ID" value="RLP80043.1"/>
    <property type="molecule type" value="Genomic_DNA"/>
</dbReference>
<name>A0A3L7AHT0_9HYPH</name>
<feature type="chain" id="PRO_5017964412" description="LTXXQ motif family protein" evidence="1">
    <location>
        <begin position="23"/>
        <end position="166"/>
    </location>
</feature>
<sequence length="166" mass="17777">MKKALIAATAAALIAGSAVSYAANTGGPGKGERWQPSAADFAALTDARIAGLKAGLKLTPEQEKLWPQVETTLRDVSKDRAARMEQAREARKANDGARPDPIARMRNAATRMDATAADLRKVADASQPLYNVLDEAQKQRLNVLLRQNFKGMGMHHGAPHGGPRRG</sequence>
<evidence type="ECO:0000313" key="3">
    <source>
        <dbReference type="Proteomes" id="UP000269692"/>
    </source>
</evidence>
<dbReference type="OrthoDB" id="8451554at2"/>
<gene>
    <name evidence="2" type="ORF">D9R14_06705</name>
</gene>
<comment type="caution">
    <text evidence="2">The sequence shown here is derived from an EMBL/GenBank/DDBJ whole genome shotgun (WGS) entry which is preliminary data.</text>
</comment>
<evidence type="ECO:0000256" key="1">
    <source>
        <dbReference type="SAM" id="SignalP"/>
    </source>
</evidence>